<accession>A0A1M7P7W3</accession>
<keyword evidence="4" id="KW-1185">Reference proteome</keyword>
<evidence type="ECO:0000313" key="4">
    <source>
        <dbReference type="Proteomes" id="UP000184092"/>
    </source>
</evidence>
<dbReference type="RefSeq" id="WP_073210712.1">
    <property type="nucleotide sequence ID" value="NZ_FRCL01000014.1"/>
</dbReference>
<feature type="domain" description="Transposase IS801/IS1294" evidence="1">
    <location>
        <begin position="137"/>
        <end position="306"/>
    </location>
</feature>
<evidence type="ECO:0000259" key="1">
    <source>
        <dbReference type="Pfam" id="PF04986"/>
    </source>
</evidence>
<dbReference type="Proteomes" id="UP000184092">
    <property type="component" value="Unassembled WGS sequence"/>
</dbReference>
<dbReference type="GO" id="GO:0006313">
    <property type="term" value="P:DNA transposition"/>
    <property type="evidence" value="ECO:0007669"/>
    <property type="project" value="InterPro"/>
</dbReference>
<feature type="domain" description="Transposase zinc-binding" evidence="2">
    <location>
        <begin position="19"/>
        <end position="98"/>
    </location>
</feature>
<dbReference type="PANTHER" id="PTHR37023">
    <property type="entry name" value="TRANSPOSASE"/>
    <property type="match status" value="1"/>
</dbReference>
<dbReference type="GO" id="GO:0004803">
    <property type="term" value="F:transposase activity"/>
    <property type="evidence" value="ECO:0007669"/>
    <property type="project" value="InterPro"/>
</dbReference>
<dbReference type="InterPro" id="IPR007069">
    <property type="entry name" value="Transposase_32"/>
</dbReference>
<sequence>MQSKFEVADVLRKIGSKIENYGLNTWQLRTLSTIKKCRTAELGGHIDACDGCGNLTMSYNSCRNRHCPKCQGNKREDWIQARSTELLPVPYFHVVFTLPDSVNSLAIYQPKIVYDTLFEATWETLKTFGKAKEMQMGMIAVLHTWGQQLSLHPHLHCIVPGGGVNKNGLWQNSRTDGKFLFPVKALSKVFRAKFCEKLKKKNPIGYEQIRQELWQKPWVVFAKKPFGSPKSVVEYLGRYTHKIAISNHRIKNIDEQNVTFTYKDYRVAGVKKQMTLTHQEFIRRFALHILPKRFVKIRYYGFLSSTWKRQKLKVLQEKLNVKVLEKAERKPFLPKCPSCKTGNLHRIAVFDQRGPPAWYLGSSQNTIACKS</sequence>
<dbReference type="InterPro" id="IPR026889">
    <property type="entry name" value="Zn_Tnp"/>
</dbReference>
<gene>
    <name evidence="3" type="ORF">SAMN05216269_11465</name>
</gene>
<evidence type="ECO:0000259" key="2">
    <source>
        <dbReference type="Pfam" id="PF14319"/>
    </source>
</evidence>
<dbReference type="STRING" id="178356.SAMN05216269_11465"/>
<dbReference type="InterPro" id="IPR054832">
    <property type="entry name" value="transpos_IS91"/>
</dbReference>
<dbReference type="PANTHER" id="PTHR37023:SF1">
    <property type="entry name" value="ISSOD25 TRANSPOSASE TNPA_ISSOD25"/>
    <property type="match status" value="1"/>
</dbReference>
<dbReference type="Pfam" id="PF14319">
    <property type="entry name" value="Zn_Tnp_IS91"/>
    <property type="match status" value="1"/>
</dbReference>
<dbReference type="EMBL" id="FRCL01000014">
    <property type="protein sequence ID" value="SHN12741.1"/>
    <property type="molecule type" value="Genomic_DNA"/>
</dbReference>
<name>A0A1M7P7W3_9FLAO</name>
<evidence type="ECO:0000313" key="3">
    <source>
        <dbReference type="EMBL" id="SHN12741.1"/>
    </source>
</evidence>
<dbReference type="Pfam" id="PF04986">
    <property type="entry name" value="Y2_Tnp"/>
    <property type="match status" value="1"/>
</dbReference>
<organism evidence="3 4">
    <name type="scientific">Flavobacterium xinjiangense</name>
    <dbReference type="NCBI Taxonomy" id="178356"/>
    <lineage>
        <taxon>Bacteria</taxon>
        <taxon>Pseudomonadati</taxon>
        <taxon>Bacteroidota</taxon>
        <taxon>Flavobacteriia</taxon>
        <taxon>Flavobacteriales</taxon>
        <taxon>Flavobacteriaceae</taxon>
        <taxon>Flavobacterium</taxon>
    </lineage>
</organism>
<proteinExistence type="predicted"/>
<dbReference type="NCBIfam" id="NF033538">
    <property type="entry name" value="transpos_IS91"/>
    <property type="match status" value="1"/>
</dbReference>
<dbReference type="AlphaFoldDB" id="A0A1M7P7W3"/>
<dbReference type="OrthoDB" id="9791273at2"/>
<protein>
    <submittedName>
        <fullName evidence="3">Transposase zinc-binding domain-containing protein</fullName>
    </submittedName>
</protein>
<reference evidence="4" key="1">
    <citation type="submission" date="2016-11" db="EMBL/GenBank/DDBJ databases">
        <authorList>
            <person name="Varghese N."/>
            <person name="Submissions S."/>
        </authorList>
    </citation>
    <scope>NUCLEOTIDE SEQUENCE [LARGE SCALE GENOMIC DNA]</scope>
    <source>
        <strain evidence="4">CGMCC 1.2749</strain>
    </source>
</reference>
<dbReference type="GO" id="GO:0003677">
    <property type="term" value="F:DNA binding"/>
    <property type="evidence" value="ECO:0007669"/>
    <property type="project" value="InterPro"/>
</dbReference>